<proteinExistence type="inferred from homology"/>
<evidence type="ECO:0000313" key="6">
    <source>
        <dbReference type="EMBL" id="MBC8531847.1"/>
    </source>
</evidence>
<protein>
    <recommendedName>
        <fullName evidence="3">ATP-dependent RecD2 DNA helicase</fullName>
        <ecNumber evidence="3">5.6.2.3</ecNumber>
    </recommendedName>
    <alternativeName>
        <fullName evidence="3">DNA 5'-3' helicase subunit RecD2</fullName>
    </alternativeName>
</protein>
<dbReference type="Pfam" id="PF23139">
    <property type="entry name" value="OB_YrrC"/>
    <property type="match status" value="1"/>
</dbReference>
<organism evidence="6 7">
    <name type="scientific">Gehongia tenuis</name>
    <dbReference type="NCBI Taxonomy" id="2763655"/>
    <lineage>
        <taxon>Bacteria</taxon>
        <taxon>Bacillati</taxon>
        <taxon>Bacillota</taxon>
        <taxon>Clostridia</taxon>
        <taxon>Christensenellales</taxon>
        <taxon>Christensenellaceae</taxon>
        <taxon>Gehongia</taxon>
    </lineage>
</organism>
<dbReference type="EMBL" id="JACRSR010000003">
    <property type="protein sequence ID" value="MBC8531847.1"/>
    <property type="molecule type" value="Genomic_DNA"/>
</dbReference>
<dbReference type="NCBIfam" id="TIGR01448">
    <property type="entry name" value="recD_rel"/>
    <property type="match status" value="1"/>
</dbReference>
<keyword evidence="3" id="KW-0413">Isomerase</keyword>
<evidence type="ECO:0000256" key="3">
    <source>
        <dbReference type="HAMAP-Rule" id="MF_01488"/>
    </source>
</evidence>
<dbReference type="PANTHER" id="PTHR43788">
    <property type="entry name" value="DNA2/NAM7 HELICASE FAMILY MEMBER"/>
    <property type="match status" value="1"/>
</dbReference>
<dbReference type="Pfam" id="PF14520">
    <property type="entry name" value="HHH_5"/>
    <property type="match status" value="1"/>
</dbReference>
<feature type="domain" description="Helix-hairpin-helix DNA-binding motif class 1" evidence="4">
    <location>
        <begin position="86"/>
        <end position="107"/>
    </location>
</feature>
<evidence type="ECO:0000313" key="7">
    <source>
        <dbReference type="Proteomes" id="UP000623172"/>
    </source>
</evidence>
<dbReference type="InterPro" id="IPR006345">
    <property type="entry name" value="RecD2"/>
</dbReference>
<dbReference type="InterPro" id="IPR003593">
    <property type="entry name" value="AAA+_ATPase"/>
</dbReference>
<dbReference type="InterPro" id="IPR003583">
    <property type="entry name" value="Hlx-hairpin-Hlx_DNA-bd_motif"/>
</dbReference>
<comment type="catalytic activity">
    <reaction evidence="3">
        <text>ATP + H2O = ADP + phosphate + H(+)</text>
        <dbReference type="Rhea" id="RHEA:13065"/>
        <dbReference type="ChEBI" id="CHEBI:15377"/>
        <dbReference type="ChEBI" id="CHEBI:15378"/>
        <dbReference type="ChEBI" id="CHEBI:30616"/>
        <dbReference type="ChEBI" id="CHEBI:43474"/>
        <dbReference type="ChEBI" id="CHEBI:456216"/>
        <dbReference type="EC" id="5.6.2.3"/>
    </reaction>
</comment>
<keyword evidence="2 3" id="KW-0067">ATP-binding</keyword>
<dbReference type="GO" id="GO:0006281">
    <property type="term" value="P:DNA repair"/>
    <property type="evidence" value="ECO:0007669"/>
    <property type="project" value="InterPro"/>
</dbReference>
<dbReference type="SUPFAM" id="SSF52540">
    <property type="entry name" value="P-loop containing nucleoside triphosphate hydrolases"/>
    <property type="match status" value="1"/>
</dbReference>
<dbReference type="Gene3D" id="3.40.50.300">
    <property type="entry name" value="P-loop containing nucleotide triphosphate hydrolases"/>
    <property type="match status" value="2"/>
</dbReference>
<dbReference type="InterPro" id="IPR029493">
    <property type="entry name" value="RecD2-like_HHH"/>
</dbReference>
<comment type="similarity">
    <text evidence="3">Belongs to the RecD family. RecD2 subfamily.</text>
</comment>
<dbReference type="Pfam" id="PF14490">
    <property type="entry name" value="HHH_RecD2"/>
    <property type="match status" value="1"/>
</dbReference>
<dbReference type="GO" id="GO:0009338">
    <property type="term" value="C:exodeoxyribonuclease V complex"/>
    <property type="evidence" value="ECO:0007669"/>
    <property type="project" value="TreeGrafter"/>
</dbReference>
<dbReference type="Gene3D" id="1.10.10.2220">
    <property type="match status" value="1"/>
</dbReference>
<dbReference type="GO" id="GO:0016787">
    <property type="term" value="F:hydrolase activity"/>
    <property type="evidence" value="ECO:0007669"/>
    <property type="project" value="UniProtKB-KW"/>
</dbReference>
<keyword evidence="1 3" id="KW-0547">Nucleotide-binding</keyword>
<dbReference type="EC" id="5.6.2.3" evidence="3"/>
<evidence type="ECO:0000259" key="5">
    <source>
        <dbReference type="SMART" id="SM00382"/>
    </source>
</evidence>
<dbReference type="CDD" id="cd17933">
    <property type="entry name" value="DEXSc_RecD-like"/>
    <property type="match status" value="1"/>
</dbReference>
<dbReference type="SMART" id="SM00382">
    <property type="entry name" value="AAA"/>
    <property type="match status" value="1"/>
</dbReference>
<name>A0A926D5J9_9FIRM</name>
<dbReference type="SUPFAM" id="SSF47781">
    <property type="entry name" value="RuvA domain 2-like"/>
    <property type="match status" value="1"/>
</dbReference>
<dbReference type="GO" id="GO:0003677">
    <property type="term" value="F:DNA binding"/>
    <property type="evidence" value="ECO:0007669"/>
    <property type="project" value="UniProtKB-UniRule"/>
</dbReference>
<dbReference type="Proteomes" id="UP000623172">
    <property type="component" value="Unassembled WGS sequence"/>
</dbReference>
<dbReference type="Pfam" id="PF18335">
    <property type="entry name" value="SH3_13"/>
    <property type="match status" value="1"/>
</dbReference>
<dbReference type="InterPro" id="IPR010994">
    <property type="entry name" value="RuvA_2-like"/>
</dbReference>
<reference evidence="6" key="1">
    <citation type="submission" date="2020-08" db="EMBL/GenBank/DDBJ databases">
        <title>Genome public.</title>
        <authorList>
            <person name="Liu C."/>
            <person name="Sun Q."/>
        </authorList>
    </citation>
    <scope>NUCLEOTIDE SEQUENCE</scope>
    <source>
        <strain evidence="6">NSJ-53</strain>
    </source>
</reference>
<feature type="binding site" evidence="3">
    <location>
        <begin position="344"/>
        <end position="348"/>
    </location>
    <ligand>
        <name>ATP</name>
        <dbReference type="ChEBI" id="CHEBI:30616"/>
    </ligand>
</feature>
<evidence type="ECO:0000256" key="1">
    <source>
        <dbReference type="ARBA" id="ARBA00022741"/>
    </source>
</evidence>
<dbReference type="InterPro" id="IPR050534">
    <property type="entry name" value="Coronavir_polyprotein_1ab"/>
</dbReference>
<dbReference type="GO" id="GO:0005524">
    <property type="term" value="F:ATP binding"/>
    <property type="evidence" value="ECO:0007669"/>
    <property type="project" value="UniProtKB-UniRule"/>
</dbReference>
<dbReference type="RefSeq" id="WP_249316544.1">
    <property type="nucleotide sequence ID" value="NZ_JACRSR010000003.1"/>
</dbReference>
<keyword evidence="7" id="KW-1185">Reference proteome</keyword>
<dbReference type="InterPro" id="IPR027417">
    <property type="entry name" value="P-loop_NTPase"/>
</dbReference>
<dbReference type="Gene3D" id="2.30.30.940">
    <property type="match status" value="1"/>
</dbReference>
<comment type="function">
    <text evidence="3">DNA-dependent ATPase and ATP-dependent 5'-3' DNA helicase. Has no activity on blunt DNA or DNA with 3'-overhangs, requires at least 10 bases of 5'-ssDNA for helicase activity.</text>
</comment>
<dbReference type="PANTHER" id="PTHR43788:SF6">
    <property type="entry name" value="DNA HELICASE B"/>
    <property type="match status" value="1"/>
</dbReference>
<feature type="domain" description="Helix-hairpin-helix DNA-binding motif class 1" evidence="4">
    <location>
        <begin position="121"/>
        <end position="140"/>
    </location>
</feature>
<feature type="domain" description="AAA+ ATPase" evidence="5">
    <location>
        <begin position="333"/>
        <end position="512"/>
    </location>
</feature>
<keyword evidence="3" id="KW-0378">Hydrolase</keyword>
<dbReference type="HAMAP" id="MF_01488">
    <property type="entry name" value="RecD2"/>
    <property type="match status" value="1"/>
</dbReference>
<dbReference type="GO" id="GO:0043139">
    <property type="term" value="F:5'-3' DNA helicase activity"/>
    <property type="evidence" value="ECO:0007669"/>
    <property type="project" value="UniProtKB-UniRule"/>
</dbReference>
<keyword evidence="3" id="KW-0238">DNA-binding</keyword>
<comment type="caution">
    <text evidence="6">The sequence shown here is derived from an EMBL/GenBank/DDBJ whole genome shotgun (WGS) entry which is preliminary data.</text>
</comment>
<feature type="domain" description="Helix-hairpin-helix DNA-binding motif class 1" evidence="4">
    <location>
        <begin position="185"/>
        <end position="204"/>
    </location>
</feature>
<dbReference type="AlphaFoldDB" id="A0A926D5J9"/>
<dbReference type="SMART" id="SM00278">
    <property type="entry name" value="HhH1"/>
    <property type="match status" value="3"/>
</dbReference>
<dbReference type="GO" id="GO:0006310">
    <property type="term" value="P:DNA recombination"/>
    <property type="evidence" value="ECO:0007669"/>
    <property type="project" value="InterPro"/>
</dbReference>
<accession>A0A926D5J9</accession>
<gene>
    <name evidence="3" type="primary">recD2</name>
    <name evidence="6" type="ORF">H8696_08305</name>
</gene>
<evidence type="ECO:0000259" key="4">
    <source>
        <dbReference type="SMART" id="SM00278"/>
    </source>
</evidence>
<dbReference type="Pfam" id="PF13245">
    <property type="entry name" value="AAA_19"/>
    <property type="match status" value="1"/>
</dbReference>
<dbReference type="InterPro" id="IPR027785">
    <property type="entry name" value="UvrD-like_helicase_C"/>
</dbReference>
<keyword evidence="3 6" id="KW-0347">Helicase</keyword>
<dbReference type="InterPro" id="IPR041451">
    <property type="entry name" value="RecD2_SH13"/>
</dbReference>
<dbReference type="GO" id="GO:0017116">
    <property type="term" value="F:single-stranded DNA helicase activity"/>
    <property type="evidence" value="ECO:0007669"/>
    <property type="project" value="TreeGrafter"/>
</dbReference>
<dbReference type="InterPro" id="IPR055446">
    <property type="entry name" value="RecD2_N_OB"/>
</dbReference>
<sequence length="721" mass="79491">MPSEEVLTGTLENVVYYNEETGFTVLEIALDEEDELVSAVGVLPPVSPGERVKLFGRFVQHREYGQQFRAERLETMLPTDLRGVKRYLASGLIKGIGEATASRIVNHFGDETLNILRYNPLRLAEIPGIGEKKAEGIAESFMEARGTQEVMVFLTGYGISANFAMKIYKLYGANAIAKIRQNPYCLMEDVAGIGFKSADKIAREMGIEKNAPFRLMAGLAYILDESAFGMGHCYLEKRFILESASNLLEAPIESVEAALQSLTLSRKAVVEKTAEEERVYSIDLWNAENRTANLLAELMEASPKLDLDGAKVEEELDITLGEGQHRALEMALENPVVVVTGGPGTGKTTLIRALIGAFSDYEVALAAPTGRAAKRMSEATGIEAQTLHRLLEYGQGEMGFIRNESNPLEMDVLIVDEVSMMDILLTEALLRALPAGCRLVLVGDADQLPPVGPGNFLRDVIASGAVPVVRLTEIYRQADESLIVVNAHRINGGEMPILNRRDSDFFLVGAPDGVSAAKTVVDLVKRRLPKYLGCGPEEIQVLAPMRKGEAGVTHLNLLLQKALNPAAAGERPFVYRAGDKVMQIKNNYQLRWTRDFEEGLGIFNGDMGFVEEDDERERSLVVRFDDGREAEYGYENADELELAYAVSVHKSQGSEFAAVVMPVLAGPPRLYTRNLLYTAITRAKRLVVLVGKERDIYRMVDNAEVQQRNSALAERLIRALD</sequence>
<evidence type="ECO:0000256" key="2">
    <source>
        <dbReference type="ARBA" id="ARBA00022840"/>
    </source>
</evidence>
<dbReference type="CDD" id="cd18809">
    <property type="entry name" value="SF1_C_RecD"/>
    <property type="match status" value="1"/>
</dbReference>
<dbReference type="Gene3D" id="1.10.150.20">
    <property type="entry name" value="5' to 3' exonuclease, C-terminal subdomain"/>
    <property type="match status" value="1"/>
</dbReference>
<dbReference type="Pfam" id="PF13538">
    <property type="entry name" value="UvrD_C_2"/>
    <property type="match status" value="1"/>
</dbReference>